<keyword evidence="2" id="KW-1185">Reference proteome</keyword>
<name>A0A562ZHU5_9BURK</name>
<organism evidence="1 2">
    <name type="scientific">Caenimonas sedimenti</name>
    <dbReference type="NCBI Taxonomy" id="2596921"/>
    <lineage>
        <taxon>Bacteria</taxon>
        <taxon>Pseudomonadati</taxon>
        <taxon>Pseudomonadota</taxon>
        <taxon>Betaproteobacteria</taxon>
        <taxon>Burkholderiales</taxon>
        <taxon>Comamonadaceae</taxon>
        <taxon>Caenimonas</taxon>
    </lineage>
</organism>
<reference evidence="1 2" key="1">
    <citation type="submission" date="2019-07" db="EMBL/GenBank/DDBJ databases">
        <title>Caenimonas sedimenti sp. nov., isolated from activated sludge.</title>
        <authorList>
            <person name="Xu J."/>
        </authorList>
    </citation>
    <scope>NUCLEOTIDE SEQUENCE [LARGE SCALE GENOMIC DNA]</scope>
    <source>
        <strain evidence="1 2">HX-9-20</strain>
    </source>
</reference>
<protein>
    <submittedName>
        <fullName evidence="1">Uncharacterized protein</fullName>
    </submittedName>
</protein>
<dbReference type="EMBL" id="VOBQ01000023">
    <property type="protein sequence ID" value="TWO67764.1"/>
    <property type="molecule type" value="Genomic_DNA"/>
</dbReference>
<evidence type="ECO:0000313" key="2">
    <source>
        <dbReference type="Proteomes" id="UP000318199"/>
    </source>
</evidence>
<evidence type="ECO:0000313" key="1">
    <source>
        <dbReference type="EMBL" id="TWO67764.1"/>
    </source>
</evidence>
<dbReference type="RefSeq" id="WP_145896289.1">
    <property type="nucleotide sequence ID" value="NZ_VOBQ01000023.1"/>
</dbReference>
<comment type="caution">
    <text evidence="1">The sequence shown here is derived from an EMBL/GenBank/DDBJ whole genome shotgun (WGS) entry which is preliminary data.</text>
</comment>
<dbReference type="Proteomes" id="UP000318199">
    <property type="component" value="Unassembled WGS sequence"/>
</dbReference>
<sequence length="199" mass="22677">MAHDDELIDTDKSPDQVELIDIDDWEDWPSGWAFLEELLKSVRISRLVLAIERYGIHGHDRFGIIRDFAPGSPQAMEAIDILYDQRSAPQGHFVVGIEDFGWPADKVPDFSRIRQAGAVARSKSGATKHENSLLAMFTALVFAWEGRLGNEPHPTFKRESDIARLLDDFQHQYPGCSKSNVHKMFRRGVEMFGEPRLKK</sequence>
<accession>A0A562ZHU5</accession>
<gene>
    <name evidence="1" type="ORF">FN976_25605</name>
</gene>
<proteinExistence type="predicted"/>
<dbReference type="AlphaFoldDB" id="A0A562ZHU5"/>